<evidence type="ECO:0008006" key="3">
    <source>
        <dbReference type="Google" id="ProtNLM"/>
    </source>
</evidence>
<gene>
    <name evidence="1" type="ORF">CG716_15460</name>
</gene>
<name>A0A255DG77_9MYCO</name>
<comment type="caution">
    <text evidence="1">The sequence shown here is derived from an EMBL/GenBank/DDBJ whole genome shotgun (WGS) entry which is preliminary data.</text>
</comment>
<dbReference type="Proteomes" id="UP000216063">
    <property type="component" value="Unassembled WGS sequence"/>
</dbReference>
<dbReference type="EMBL" id="NOZR01000012">
    <property type="protein sequence ID" value="OYN78408.1"/>
    <property type="molecule type" value="Genomic_DNA"/>
</dbReference>
<reference evidence="1 2" key="1">
    <citation type="submission" date="2017-07" db="EMBL/GenBank/DDBJ databases">
        <title>The new phylogeny of genus Mycobacterium.</title>
        <authorList>
            <person name="Tortoli E."/>
            <person name="Trovato A."/>
            <person name="Cirillo D.M."/>
        </authorList>
    </citation>
    <scope>NUCLEOTIDE SEQUENCE [LARGE SCALE GENOMIC DNA]</scope>
    <source>
        <strain evidence="1 2">ATCC 33027</strain>
    </source>
</reference>
<proteinExistence type="predicted"/>
<organism evidence="1 2">
    <name type="scientific">Mycolicibacterium sphagni</name>
    <dbReference type="NCBI Taxonomy" id="1786"/>
    <lineage>
        <taxon>Bacteria</taxon>
        <taxon>Bacillati</taxon>
        <taxon>Actinomycetota</taxon>
        <taxon>Actinomycetes</taxon>
        <taxon>Mycobacteriales</taxon>
        <taxon>Mycobacteriaceae</taxon>
        <taxon>Mycolicibacterium</taxon>
    </lineage>
</organism>
<evidence type="ECO:0000313" key="1">
    <source>
        <dbReference type="EMBL" id="OYN78408.1"/>
    </source>
</evidence>
<dbReference type="AlphaFoldDB" id="A0A255DG77"/>
<evidence type="ECO:0000313" key="2">
    <source>
        <dbReference type="Proteomes" id="UP000216063"/>
    </source>
</evidence>
<keyword evidence="2" id="KW-1185">Reference proteome</keyword>
<sequence length="190" mass="20348">MMPAATGLRSRPAVLLIAAALLVSLILGLSFIALHQFRDLRGAAVDPVAQPLTDEQARLQVLAPAREIAGAGKLTGVTANYLLMSCKNADEPPYQGAIYLNFNVPAVLDTPKYFSSIAAAMTANGWTEAMPPSRHPGGRTFTRSGVTVIYFRNTDAGDRGTMQIYGECRDTADHRSDTTGWVDVTAALPR</sequence>
<protein>
    <recommendedName>
        <fullName evidence="3">Lipoprotein LppJ</fullName>
    </recommendedName>
</protein>
<accession>A0A255DG77</accession>